<dbReference type="Pfam" id="PF08790">
    <property type="entry name" value="zf-LYAR"/>
    <property type="match status" value="1"/>
</dbReference>
<dbReference type="GO" id="GO:0008270">
    <property type="term" value="F:zinc ion binding"/>
    <property type="evidence" value="ECO:0007669"/>
    <property type="project" value="UniProtKB-KW"/>
</dbReference>
<dbReference type="GO" id="GO:0006364">
    <property type="term" value="P:rRNA processing"/>
    <property type="evidence" value="ECO:0007669"/>
    <property type="project" value="TreeGrafter"/>
</dbReference>
<evidence type="ECO:0000256" key="8">
    <source>
        <dbReference type="SAM" id="MobiDB-lite"/>
    </source>
</evidence>
<dbReference type="GO" id="GO:0005730">
    <property type="term" value="C:nucleolus"/>
    <property type="evidence" value="ECO:0007669"/>
    <property type="project" value="TreeGrafter"/>
</dbReference>
<keyword evidence="4 7" id="KW-0863">Zinc-finger</keyword>
<proteinExistence type="predicted"/>
<sequence length="207" mass="23118">MVSFVCDACQTTVTKPKVKLHLQRCHTNRLSCIDCNQVFDQNTVHQHTQCITEAEKWHGKFAKKKGNPPANTQNPPKINTTTSTTATQPPSSQAAAPKEATLATSAPSDKSLADCKKRKREEEPAALPAPQALPQPIYFDQLKWRRKTKKHLKKQGGSLPAQKLKDLVIGDLLQDIKKDLEQAYDHQIVANKKIKISDDQVSFKSNK</sequence>
<comment type="subcellular location">
    <subcellularLocation>
        <location evidence="1">Nucleus</location>
    </subcellularLocation>
</comment>
<dbReference type="Gene3D" id="3.30.1490.490">
    <property type="match status" value="1"/>
</dbReference>
<evidence type="ECO:0000256" key="2">
    <source>
        <dbReference type="ARBA" id="ARBA00022723"/>
    </source>
</evidence>
<dbReference type="SUPFAM" id="SSF57667">
    <property type="entry name" value="beta-beta-alpha zinc fingers"/>
    <property type="match status" value="2"/>
</dbReference>
<dbReference type="PROSITE" id="PS51804">
    <property type="entry name" value="ZF_C2HC_LYAR"/>
    <property type="match status" value="2"/>
</dbReference>
<dbReference type="GO" id="GO:0003677">
    <property type="term" value="F:DNA binding"/>
    <property type="evidence" value="ECO:0007669"/>
    <property type="project" value="InterPro"/>
</dbReference>
<feature type="region of interest" description="Disordered" evidence="8">
    <location>
        <begin position="61"/>
        <end position="134"/>
    </location>
</feature>
<reference evidence="10" key="1">
    <citation type="journal article" date="2020" name="J. Eukaryot. Microbiol.">
        <title>De novo Sequencing, Assembly and Annotation of the Transcriptome for the Free-Living Testate Amoeba Arcella intermedia.</title>
        <authorList>
            <person name="Ribeiro G.M."/>
            <person name="Porfirio-Sousa A.L."/>
            <person name="Maurer-Alcala X.X."/>
            <person name="Katz L.A."/>
            <person name="Lahr D.J.G."/>
        </authorList>
    </citation>
    <scope>NUCLEOTIDE SEQUENCE</scope>
</reference>
<evidence type="ECO:0000256" key="3">
    <source>
        <dbReference type="ARBA" id="ARBA00022737"/>
    </source>
</evidence>
<feature type="compositionally biased region" description="Low complexity" evidence="8">
    <location>
        <begin position="80"/>
        <end position="97"/>
    </location>
</feature>
<dbReference type="PANTHER" id="PTHR13100:SF10">
    <property type="entry name" value="CELL GROWTH-REGULATING NUCLEOLAR PROTEIN"/>
    <property type="match status" value="1"/>
</dbReference>
<dbReference type="InterPro" id="IPR039999">
    <property type="entry name" value="LYAR"/>
</dbReference>
<feature type="compositionally biased region" description="Polar residues" evidence="8">
    <location>
        <begin position="69"/>
        <end position="79"/>
    </location>
</feature>
<keyword evidence="2" id="KW-0479">Metal-binding</keyword>
<dbReference type="GO" id="GO:0000122">
    <property type="term" value="P:negative regulation of transcription by RNA polymerase II"/>
    <property type="evidence" value="ECO:0007669"/>
    <property type="project" value="TreeGrafter"/>
</dbReference>
<evidence type="ECO:0000256" key="7">
    <source>
        <dbReference type="PROSITE-ProRule" id="PRU01145"/>
    </source>
</evidence>
<evidence type="ECO:0000259" key="9">
    <source>
        <dbReference type="Pfam" id="PF08790"/>
    </source>
</evidence>
<dbReference type="FunFam" id="3.30.1490.490:FF:000001">
    <property type="entry name" value="cell growth-regulating nucleolar protein-like"/>
    <property type="match status" value="1"/>
</dbReference>
<evidence type="ECO:0000256" key="5">
    <source>
        <dbReference type="ARBA" id="ARBA00022833"/>
    </source>
</evidence>
<accession>A0A6B2LIB8</accession>
<dbReference type="InterPro" id="IPR036236">
    <property type="entry name" value="Znf_C2H2_sf"/>
</dbReference>
<evidence type="ECO:0000256" key="4">
    <source>
        <dbReference type="ARBA" id="ARBA00022771"/>
    </source>
</evidence>
<dbReference type="EMBL" id="GIBP01007844">
    <property type="protein sequence ID" value="NDV36813.1"/>
    <property type="molecule type" value="Transcribed_RNA"/>
</dbReference>
<protein>
    <recommendedName>
        <fullName evidence="9">Zinc finger C2H2 LYAR-type domain-containing protein</fullName>
    </recommendedName>
</protein>
<evidence type="ECO:0000256" key="6">
    <source>
        <dbReference type="ARBA" id="ARBA00023242"/>
    </source>
</evidence>
<dbReference type="InterPro" id="IPR014898">
    <property type="entry name" value="Znf_C2H2_LYAR"/>
</dbReference>
<evidence type="ECO:0000313" key="10">
    <source>
        <dbReference type="EMBL" id="NDV36813.1"/>
    </source>
</evidence>
<evidence type="ECO:0000256" key="1">
    <source>
        <dbReference type="ARBA" id="ARBA00004123"/>
    </source>
</evidence>
<keyword evidence="3" id="KW-0677">Repeat</keyword>
<name>A0A6B2LIB8_9EUKA</name>
<feature type="compositionally biased region" description="Basic and acidic residues" evidence="8">
    <location>
        <begin position="111"/>
        <end position="123"/>
    </location>
</feature>
<dbReference type="AlphaFoldDB" id="A0A6B2LIB8"/>
<feature type="compositionally biased region" description="Low complexity" evidence="8">
    <location>
        <begin position="125"/>
        <end position="134"/>
    </location>
</feature>
<keyword evidence="5" id="KW-0862">Zinc</keyword>
<keyword evidence="6" id="KW-0539">Nucleus</keyword>
<feature type="domain" description="Zinc finger C2H2 LYAR-type" evidence="9">
    <location>
        <begin position="30"/>
        <end position="56"/>
    </location>
</feature>
<dbReference type="PANTHER" id="PTHR13100">
    <property type="entry name" value="CELL GROWTH-REGULATING NUCLEOLAR PROTEIN LYAR"/>
    <property type="match status" value="1"/>
</dbReference>
<organism evidence="10">
    <name type="scientific">Arcella intermedia</name>
    <dbReference type="NCBI Taxonomy" id="1963864"/>
    <lineage>
        <taxon>Eukaryota</taxon>
        <taxon>Amoebozoa</taxon>
        <taxon>Tubulinea</taxon>
        <taxon>Elardia</taxon>
        <taxon>Arcellinida</taxon>
        <taxon>Sphaerothecina</taxon>
        <taxon>Arcellidae</taxon>
        <taxon>Arcella</taxon>
    </lineage>
</organism>